<dbReference type="InterPro" id="IPR016446">
    <property type="entry name" value="Flavin_OxRdtase_Frp"/>
</dbReference>
<reference evidence="7 8" key="1">
    <citation type="journal article" date="2015" name="Genome Announc.">
        <title>Expanding the biotechnology potential of lactobacilli through comparative genomics of 213 strains and associated genera.</title>
        <authorList>
            <person name="Sun Z."/>
            <person name="Harris H.M."/>
            <person name="McCann A."/>
            <person name="Guo C."/>
            <person name="Argimon S."/>
            <person name="Zhang W."/>
            <person name="Yang X."/>
            <person name="Jeffery I.B."/>
            <person name="Cooney J.C."/>
            <person name="Kagawa T.F."/>
            <person name="Liu W."/>
            <person name="Song Y."/>
            <person name="Salvetti E."/>
            <person name="Wrobel A."/>
            <person name="Rasinkangas P."/>
            <person name="Parkhill J."/>
            <person name="Rea M.C."/>
            <person name="O'Sullivan O."/>
            <person name="Ritari J."/>
            <person name="Douillard F.P."/>
            <person name="Paul Ross R."/>
            <person name="Yang R."/>
            <person name="Briner A.E."/>
            <person name="Felis G.E."/>
            <person name="de Vos W.M."/>
            <person name="Barrangou R."/>
            <person name="Klaenhammer T.R."/>
            <person name="Caufield P.W."/>
            <person name="Cui Y."/>
            <person name="Zhang H."/>
            <person name="O'Toole P.W."/>
        </authorList>
    </citation>
    <scope>NUCLEOTIDE SEQUENCE [LARGE SCALE GENOMIC DNA]</scope>
    <source>
        <strain evidence="7 8">DSM 21116</strain>
    </source>
</reference>
<dbReference type="PIRSF" id="PIRSF005426">
    <property type="entry name" value="Frp"/>
    <property type="match status" value="1"/>
</dbReference>
<keyword evidence="3 5" id="KW-0288">FMN</keyword>
<dbReference type="PANTHER" id="PTHR43425">
    <property type="entry name" value="OXYGEN-INSENSITIVE NADPH NITROREDUCTASE"/>
    <property type="match status" value="1"/>
</dbReference>
<dbReference type="RefSeq" id="WP_057829130.1">
    <property type="nucleotide sequence ID" value="NZ_AYZE01000014.1"/>
</dbReference>
<dbReference type="AlphaFoldDB" id="A0A0R2CGW8"/>
<evidence type="ECO:0000256" key="4">
    <source>
        <dbReference type="ARBA" id="ARBA00023002"/>
    </source>
</evidence>
<evidence type="ECO:0000259" key="6">
    <source>
        <dbReference type="Pfam" id="PF00881"/>
    </source>
</evidence>
<evidence type="ECO:0000256" key="3">
    <source>
        <dbReference type="ARBA" id="ARBA00022643"/>
    </source>
</evidence>
<dbReference type="InterPro" id="IPR029479">
    <property type="entry name" value="Nitroreductase"/>
</dbReference>
<feature type="domain" description="Nitroreductase" evidence="6">
    <location>
        <begin position="13"/>
        <end position="164"/>
    </location>
</feature>
<evidence type="ECO:0000256" key="2">
    <source>
        <dbReference type="ARBA" id="ARBA00022630"/>
    </source>
</evidence>
<evidence type="ECO:0000256" key="5">
    <source>
        <dbReference type="PIRNR" id="PIRNR005426"/>
    </source>
</evidence>
<organism evidence="7 8">
    <name type="scientific">Liquorilactobacillus cacaonum DSM 21116</name>
    <dbReference type="NCBI Taxonomy" id="1423729"/>
    <lineage>
        <taxon>Bacteria</taxon>
        <taxon>Bacillati</taxon>
        <taxon>Bacillota</taxon>
        <taxon>Bacilli</taxon>
        <taxon>Lactobacillales</taxon>
        <taxon>Lactobacillaceae</taxon>
        <taxon>Liquorilactobacillus</taxon>
    </lineage>
</organism>
<keyword evidence="4 5" id="KW-0560">Oxidoreductase</keyword>
<dbReference type="CDD" id="cd02146">
    <property type="entry name" value="NfsA-like"/>
    <property type="match status" value="1"/>
</dbReference>
<dbReference type="PANTHER" id="PTHR43425:SF2">
    <property type="entry name" value="OXYGEN-INSENSITIVE NADPH NITROREDUCTASE"/>
    <property type="match status" value="1"/>
</dbReference>
<name>A0A0R2CGW8_9LACO</name>
<evidence type="ECO:0000313" key="8">
    <source>
        <dbReference type="Proteomes" id="UP000051131"/>
    </source>
</evidence>
<dbReference type="PATRIC" id="fig|1423729.3.peg.917"/>
<proteinExistence type="inferred from homology"/>
<gene>
    <name evidence="7" type="ORF">FC80_GL000907</name>
</gene>
<keyword evidence="8" id="KW-1185">Reference proteome</keyword>
<dbReference type="OrthoDB" id="9775805at2"/>
<evidence type="ECO:0000313" key="7">
    <source>
        <dbReference type="EMBL" id="KRM90913.1"/>
    </source>
</evidence>
<dbReference type="EMBL" id="AYZE01000014">
    <property type="protein sequence ID" value="KRM90913.1"/>
    <property type="molecule type" value="Genomic_DNA"/>
</dbReference>
<evidence type="ECO:0000256" key="1">
    <source>
        <dbReference type="ARBA" id="ARBA00008366"/>
    </source>
</evidence>
<dbReference type="Gene3D" id="3.40.109.10">
    <property type="entry name" value="NADH Oxidase"/>
    <property type="match status" value="1"/>
</dbReference>
<dbReference type="SUPFAM" id="SSF55469">
    <property type="entry name" value="FMN-dependent nitroreductase-like"/>
    <property type="match status" value="1"/>
</dbReference>
<protein>
    <submittedName>
        <fullName evidence="7">Nitroreductase</fullName>
    </submittedName>
</protein>
<dbReference type="STRING" id="1423729.FC80_GL000907"/>
<dbReference type="InterPro" id="IPR000415">
    <property type="entry name" value="Nitroreductase-like"/>
</dbReference>
<dbReference type="GO" id="GO:0016491">
    <property type="term" value="F:oxidoreductase activity"/>
    <property type="evidence" value="ECO:0007669"/>
    <property type="project" value="UniProtKB-UniRule"/>
</dbReference>
<sequence>MIKNTTIDKQLGHKTIRAFKEKVLTKEQINTLVEVAQHTSSSMFMQQFSIIHITDAEKKDKIRAISGQKYVGANGDLFIFVVDLHRNQRIRQQLGKDDGRLHQTDIFLQGVEDTVLAVQNTVNAAESMGLGAVILGSINDNPGELLKVLELPTMTYPILGIQIGIADQTPQLKPRLPLDVVFFENDYHEISLVDLKDYDEIVQTYYDLRNSNRRIDSFTNQVGSKKLGTKETHRNELLDVLHSQGLCLK</sequence>
<dbReference type="Proteomes" id="UP000051131">
    <property type="component" value="Unassembled WGS sequence"/>
</dbReference>
<keyword evidence="5" id="KW-0521">NADP</keyword>
<dbReference type="Pfam" id="PF00881">
    <property type="entry name" value="Nitroreductase"/>
    <property type="match status" value="1"/>
</dbReference>
<accession>A0A0R2CGW8</accession>
<keyword evidence="2 5" id="KW-0285">Flavoprotein</keyword>
<comment type="caution">
    <text evidence="7">The sequence shown here is derived from an EMBL/GenBank/DDBJ whole genome shotgun (WGS) entry which is preliminary data.</text>
</comment>
<comment type="similarity">
    <text evidence="1 5">Belongs to the flavin oxidoreductase frp family.</text>
</comment>